<dbReference type="Gene3D" id="3.40.47.10">
    <property type="match status" value="2"/>
</dbReference>
<evidence type="ECO:0000259" key="3">
    <source>
        <dbReference type="Pfam" id="PF08541"/>
    </source>
</evidence>
<dbReference type="Proteomes" id="UP000184774">
    <property type="component" value="Unassembled WGS sequence"/>
</dbReference>
<dbReference type="InterPro" id="IPR016039">
    <property type="entry name" value="Thiolase-like"/>
</dbReference>
<protein>
    <submittedName>
        <fullName evidence="4">3-oxoacyl-(Acyl carrier protein) synthase III</fullName>
    </submittedName>
</protein>
<dbReference type="PANTHER" id="PTHR34069">
    <property type="entry name" value="3-OXOACYL-[ACYL-CARRIER-PROTEIN] SYNTHASE 3"/>
    <property type="match status" value="1"/>
</dbReference>
<evidence type="ECO:0000313" key="4">
    <source>
        <dbReference type="EMBL" id="QMV14996.1"/>
    </source>
</evidence>
<reference evidence="4" key="2">
    <citation type="submission" date="2019-11" db="EMBL/GenBank/DDBJ databases">
        <authorList>
            <person name="January G."/>
            <person name="Bunk B."/>
        </authorList>
    </citation>
    <scope>NUCLEOTIDE SEQUENCE</scope>
    <source>
        <strain evidence="4">3.6</strain>
    </source>
</reference>
<dbReference type="PANTHER" id="PTHR34069:SF2">
    <property type="entry name" value="BETA-KETOACYL-[ACYL-CARRIER-PROTEIN] SYNTHASE III"/>
    <property type="match status" value="1"/>
</dbReference>
<dbReference type="RefSeq" id="WP_074373141.1">
    <property type="nucleotide sequence ID" value="NZ_AP024907.1"/>
</dbReference>
<dbReference type="AlphaFoldDB" id="A0A1N6M596"/>
<evidence type="ECO:0000313" key="7">
    <source>
        <dbReference type="Proteomes" id="UP000515264"/>
    </source>
</evidence>
<evidence type="ECO:0000313" key="6">
    <source>
        <dbReference type="Proteomes" id="UP000184774"/>
    </source>
</evidence>
<evidence type="ECO:0000256" key="1">
    <source>
        <dbReference type="ARBA" id="ARBA00022679"/>
    </source>
</evidence>
<evidence type="ECO:0000256" key="2">
    <source>
        <dbReference type="ARBA" id="ARBA00023315"/>
    </source>
</evidence>
<sequence length="313" mass="34972">MRCNIRDIEVNFAAGQQTLHEAAESLGLSGVETRMFDRFYGLRSFPHQDEETIGEMIRPALERLSSRHPALNGRVKHVVHCHTIPTVFPFGDNQIARQVTEIFGPQTEYASYTMSHCATGLSVLDYVSAQLDDDEYAIVLIAEKAFHRWVQLIPDTTIMGEVSCAVLLSRNGEQFRITDNVTSRDGSFSLNSGYPEDAEPHSFQDKYFTFTQNHIDYTLQHSGLSWGDIKYLVPHNVNISSWKQIAKNMGLPPDLLFLENISQYGHCFGADPFINLKTLFESGRLNSGDKVMLMTVGLGATASSAIIECGESI</sequence>
<dbReference type="GO" id="GO:0016746">
    <property type="term" value="F:acyltransferase activity"/>
    <property type="evidence" value="ECO:0007669"/>
    <property type="project" value="UniProtKB-KW"/>
</dbReference>
<dbReference type="EMBL" id="FSSB01000016">
    <property type="protein sequence ID" value="SIO94602.1"/>
    <property type="molecule type" value="Genomic_DNA"/>
</dbReference>
<reference evidence="5 6" key="1">
    <citation type="submission" date="2016-12" db="EMBL/GenBank/DDBJ databases">
        <authorList>
            <person name="Song W.-J."/>
            <person name="Kurnit D.M."/>
        </authorList>
    </citation>
    <scope>NUCLEOTIDE SEQUENCE [LARGE SCALE GENOMIC DNA]</scope>
    <source>
        <strain evidence="5 6">CECT 9026</strain>
    </source>
</reference>
<reference evidence="4 7" key="3">
    <citation type="journal article" date="2020" name="J. Nat. Prod.">
        <title>Genomics-Metabolomics Profiling Disclosed Marine Vibrio spartinae 3.6 as a Producer of a New Branched Side Chain Prodigiosin.</title>
        <authorList>
            <person name="Vitale G.A."/>
            <person name="Sciarretta M."/>
            <person name="Palma Esposito F."/>
            <person name="January G.G."/>
            <person name="Giaccio M."/>
            <person name="Bunk B."/>
            <person name="Sproer C."/>
            <person name="Bajerski F."/>
            <person name="Power D."/>
            <person name="Festa C."/>
            <person name="Monti M.C."/>
            <person name="D'Auria M.V."/>
            <person name="de Pascale D."/>
        </authorList>
    </citation>
    <scope>NUCLEOTIDE SEQUENCE [LARGE SCALE GENOMIC DNA]</scope>
    <source>
        <strain evidence="4 7">3.6</strain>
    </source>
</reference>
<evidence type="ECO:0000313" key="5">
    <source>
        <dbReference type="EMBL" id="SIO94602.1"/>
    </source>
</evidence>
<feature type="domain" description="Beta-ketoacyl-[acyl-carrier-protein] synthase III C-terminal" evidence="3">
    <location>
        <begin position="219"/>
        <end position="308"/>
    </location>
</feature>
<dbReference type="InterPro" id="IPR013747">
    <property type="entry name" value="ACP_syn_III_C"/>
</dbReference>
<organism evidence="5 6">
    <name type="scientific">Vibrio spartinae</name>
    <dbReference type="NCBI Taxonomy" id="1918945"/>
    <lineage>
        <taxon>Bacteria</taxon>
        <taxon>Pseudomonadati</taxon>
        <taxon>Pseudomonadota</taxon>
        <taxon>Gammaproteobacteria</taxon>
        <taxon>Vibrionales</taxon>
        <taxon>Vibrionaceae</taxon>
        <taxon>Vibrio</taxon>
    </lineage>
</organism>
<keyword evidence="7" id="KW-1185">Reference proteome</keyword>
<dbReference type="Proteomes" id="UP000515264">
    <property type="component" value="Chromosome 1"/>
</dbReference>
<dbReference type="OrthoDB" id="2636646at2"/>
<dbReference type="Pfam" id="PF08541">
    <property type="entry name" value="ACP_syn_III_C"/>
    <property type="match status" value="1"/>
</dbReference>
<gene>
    <name evidence="5" type="ORF">VSP9026_02327</name>
    <name evidence="4" type="ORF">Vspart_02274</name>
</gene>
<keyword evidence="1" id="KW-0808">Transferase</keyword>
<accession>A0A1N6M596</accession>
<name>A0A1N6M596_9VIBR</name>
<proteinExistence type="predicted"/>
<dbReference type="GO" id="GO:0044550">
    <property type="term" value="P:secondary metabolite biosynthetic process"/>
    <property type="evidence" value="ECO:0007669"/>
    <property type="project" value="TreeGrafter"/>
</dbReference>
<dbReference type="EMBL" id="CP046268">
    <property type="protein sequence ID" value="QMV14996.1"/>
    <property type="molecule type" value="Genomic_DNA"/>
</dbReference>
<keyword evidence="2" id="KW-0012">Acyltransferase</keyword>
<dbReference type="SUPFAM" id="SSF53901">
    <property type="entry name" value="Thiolase-like"/>
    <property type="match status" value="2"/>
</dbReference>